<dbReference type="EMBL" id="CM042885">
    <property type="protein sequence ID" value="KAI4364225.1"/>
    <property type="molecule type" value="Genomic_DNA"/>
</dbReference>
<organism evidence="1 2">
    <name type="scientific">Melastoma candidum</name>
    <dbReference type="NCBI Taxonomy" id="119954"/>
    <lineage>
        <taxon>Eukaryota</taxon>
        <taxon>Viridiplantae</taxon>
        <taxon>Streptophyta</taxon>
        <taxon>Embryophyta</taxon>
        <taxon>Tracheophyta</taxon>
        <taxon>Spermatophyta</taxon>
        <taxon>Magnoliopsida</taxon>
        <taxon>eudicotyledons</taxon>
        <taxon>Gunneridae</taxon>
        <taxon>Pentapetalae</taxon>
        <taxon>rosids</taxon>
        <taxon>malvids</taxon>
        <taxon>Myrtales</taxon>
        <taxon>Melastomataceae</taxon>
        <taxon>Melastomatoideae</taxon>
        <taxon>Melastomateae</taxon>
        <taxon>Melastoma</taxon>
    </lineage>
</organism>
<proteinExistence type="predicted"/>
<evidence type="ECO:0000313" key="2">
    <source>
        <dbReference type="Proteomes" id="UP001057402"/>
    </source>
</evidence>
<accession>A0ACB9QCT4</accession>
<evidence type="ECO:0000313" key="1">
    <source>
        <dbReference type="EMBL" id="KAI4364225.1"/>
    </source>
</evidence>
<gene>
    <name evidence="1" type="ORF">MLD38_020347</name>
</gene>
<protein>
    <submittedName>
        <fullName evidence="1">Uncharacterized protein</fullName>
    </submittedName>
</protein>
<name>A0ACB9QCT4_9MYRT</name>
<comment type="caution">
    <text evidence="1">The sequence shown here is derived from an EMBL/GenBank/DDBJ whole genome shotgun (WGS) entry which is preliminary data.</text>
</comment>
<sequence length="213" mass="23264">MSTDVVKEAGHYSLEGLDYLDRLLSIIHTDLKPENILSCGTIDPNRDPRTSGSALVLPNSKEKTFSETGIDKESLNGTLVNNQKMKIRQKAKNAAQGCVEKVVGEAEVAGSAAQDSSRRCNSNSSAGKDVPTTRPVPMACLMLTRQYRCPEVSLGSKYSTSADLWSFACICFELTTGDVLFDPHSGEKFDRDEVFISLSYKPLSNSFVSWGLL</sequence>
<dbReference type="Proteomes" id="UP001057402">
    <property type="component" value="Chromosome 6"/>
</dbReference>
<reference evidence="2" key="1">
    <citation type="journal article" date="2023" name="Front. Plant Sci.">
        <title>Chromosomal-level genome assembly of Melastoma candidum provides insights into trichome evolution.</title>
        <authorList>
            <person name="Zhong Y."/>
            <person name="Wu W."/>
            <person name="Sun C."/>
            <person name="Zou P."/>
            <person name="Liu Y."/>
            <person name="Dai S."/>
            <person name="Zhou R."/>
        </authorList>
    </citation>
    <scope>NUCLEOTIDE SEQUENCE [LARGE SCALE GENOMIC DNA]</scope>
</reference>
<keyword evidence="2" id="KW-1185">Reference proteome</keyword>